<feature type="domain" description="BPP" evidence="2">
    <location>
        <begin position="24"/>
        <end position="352"/>
    </location>
</feature>
<reference evidence="4" key="1">
    <citation type="journal article" date="2019" name="Int. J. Syst. Evol. Microbiol.">
        <title>The Global Catalogue of Microorganisms (GCM) 10K type strain sequencing project: providing services to taxonomists for standard genome sequencing and annotation.</title>
        <authorList>
            <consortium name="The Broad Institute Genomics Platform"/>
            <consortium name="The Broad Institute Genome Sequencing Center for Infectious Disease"/>
            <person name="Wu L."/>
            <person name="Ma J."/>
        </authorList>
    </citation>
    <scope>NUCLEOTIDE SEQUENCE [LARGE SCALE GENOMIC DNA]</scope>
    <source>
        <strain evidence="4">CGMCC 1.12477</strain>
    </source>
</reference>
<feature type="chain" id="PRO_5046912486" evidence="1">
    <location>
        <begin position="27"/>
        <end position="352"/>
    </location>
</feature>
<keyword evidence="4" id="KW-1185">Reference proteome</keyword>
<organism evidence="3 4">
    <name type="scientific">Nocardioides aestuarii</name>
    <dbReference type="NCBI Taxonomy" id="252231"/>
    <lineage>
        <taxon>Bacteria</taxon>
        <taxon>Bacillati</taxon>
        <taxon>Actinomycetota</taxon>
        <taxon>Actinomycetes</taxon>
        <taxon>Propionibacteriales</taxon>
        <taxon>Nocardioidaceae</taxon>
        <taxon>Nocardioides</taxon>
    </lineage>
</organism>
<dbReference type="Gene3D" id="2.120.10.30">
    <property type="entry name" value="TolB, C-terminal domain"/>
    <property type="match status" value="1"/>
</dbReference>
<gene>
    <name evidence="3" type="ORF">ACFSDE_19665</name>
</gene>
<accession>A0ABW4TVK0</accession>
<dbReference type="InterPro" id="IPR003431">
    <property type="entry name" value="B-propeller_Phytase"/>
</dbReference>
<dbReference type="Proteomes" id="UP001597351">
    <property type="component" value="Unassembled WGS sequence"/>
</dbReference>
<name>A0ABW4TVK0_9ACTN</name>
<evidence type="ECO:0000259" key="2">
    <source>
        <dbReference type="PROSITE" id="PS51662"/>
    </source>
</evidence>
<proteinExistence type="predicted"/>
<protein>
    <submittedName>
        <fullName evidence="3">Phytase</fullName>
    </submittedName>
</protein>
<evidence type="ECO:0000313" key="4">
    <source>
        <dbReference type="Proteomes" id="UP001597351"/>
    </source>
</evidence>
<sequence length="352" mass="37079">MVLTPRFGTGLLACALAVAVVTPARAAPVDTVDVPSVVETVPTGVRGDTADDPAVWVNPDDPAGSLVITNEKKVGRLSVFDLDGELVQRITGPKTFFGNVDVRGDYVIAAHSGILVYRVTDTPEGPRLIFAREATGNVSTAGEGLCFYDPGAPGVADGLFAVNIHRPNFRVRVHPLTDGDADGLLTLGRPVRDFYLGSEGEGCEVDDATGALYVSEEDVGIWRYDLTAPTGLVPPRVSFATIGEQLSADVEGLALAGGVLYASAQNVAAPQRNWIVRYDAATGDYLGSARVSNGTVSDDCDQTDGLEAVEGYFNENFPDGIFVCQDGFNDLPGSSGTQNFKYAPLHLLDGVP</sequence>
<dbReference type="EMBL" id="JBHUGD010000004">
    <property type="protein sequence ID" value="MFD1949031.1"/>
    <property type="molecule type" value="Genomic_DNA"/>
</dbReference>
<evidence type="ECO:0000313" key="3">
    <source>
        <dbReference type="EMBL" id="MFD1949031.1"/>
    </source>
</evidence>
<keyword evidence="1" id="KW-0732">Signal</keyword>
<dbReference type="PROSITE" id="PS51662">
    <property type="entry name" value="BP_PHYTASE"/>
    <property type="match status" value="1"/>
</dbReference>
<dbReference type="Pfam" id="PF02333">
    <property type="entry name" value="Phytase"/>
    <property type="match status" value="2"/>
</dbReference>
<dbReference type="InterPro" id="IPR011042">
    <property type="entry name" value="6-blade_b-propeller_TolB-like"/>
</dbReference>
<comment type="caution">
    <text evidence="3">The sequence shown here is derived from an EMBL/GenBank/DDBJ whole genome shotgun (WGS) entry which is preliminary data.</text>
</comment>
<evidence type="ECO:0000256" key="1">
    <source>
        <dbReference type="SAM" id="SignalP"/>
    </source>
</evidence>
<dbReference type="SUPFAM" id="SSF50956">
    <property type="entry name" value="Thermostable phytase (3-phytase)"/>
    <property type="match status" value="1"/>
</dbReference>
<feature type="signal peptide" evidence="1">
    <location>
        <begin position="1"/>
        <end position="26"/>
    </location>
</feature>
<dbReference type="RefSeq" id="WP_343921222.1">
    <property type="nucleotide sequence ID" value="NZ_BAAAJT010000003.1"/>
</dbReference>